<comment type="similarity">
    <text evidence="1 3">Belongs to the glycosyl hydrolase 57 family.</text>
</comment>
<evidence type="ECO:0000256" key="3">
    <source>
        <dbReference type="RuleBase" id="RU361196"/>
    </source>
</evidence>
<dbReference type="SUPFAM" id="SSF88713">
    <property type="entry name" value="Glycoside hydrolase/deacetylase"/>
    <property type="match status" value="1"/>
</dbReference>
<dbReference type="InterPro" id="IPR027291">
    <property type="entry name" value="Glyco_hydro_38_N_sf"/>
</dbReference>
<evidence type="ECO:0000313" key="6">
    <source>
        <dbReference type="Proteomes" id="UP000007382"/>
    </source>
</evidence>
<dbReference type="PATRIC" id="fig|1162668.3.peg.2609"/>
<keyword evidence="6" id="KW-1185">Reference proteome</keyword>
<dbReference type="InterPro" id="IPR011330">
    <property type="entry name" value="Glyco_hydro/deAcase_b/a-brl"/>
</dbReference>
<reference evidence="6" key="2">
    <citation type="submission" date="2012-03" db="EMBL/GenBank/DDBJ databases">
        <title>The complete genome sequence of the pioneer microbe on fresh volcanic deposit, Leptospirillum ferrooxidans strain C2-3.</title>
        <authorList>
            <person name="Fujimura R."/>
            <person name="Sato Y."/>
            <person name="Nishizawa T."/>
            <person name="Nanba K."/>
            <person name="Oshima K."/>
            <person name="Hattori M."/>
            <person name="Kamijo T."/>
            <person name="Ohta H."/>
        </authorList>
    </citation>
    <scope>NUCLEOTIDE SEQUENCE [LARGE SCALE GENOMIC DNA]</scope>
    <source>
        <strain evidence="6">C2-3</strain>
    </source>
</reference>
<evidence type="ECO:0000256" key="1">
    <source>
        <dbReference type="ARBA" id="ARBA00006821"/>
    </source>
</evidence>
<protein>
    <submittedName>
        <fullName evidence="5">Putative glycoside hydrolase, family 57</fullName>
    </submittedName>
</protein>
<dbReference type="OrthoDB" id="9759321at2"/>
<sequence>MKGRILLLWHMHQPAYWDPVMKNIGLPWVRLHGVRGYNDLPFMARLFPHVRQTINLVPSLLDQIDQISGGELQDAYQILTMKPPEDLTPADRDYILRNFFSCPFDSMIRPNHQYVNIWQKVQTALSGKPPESQLPPDVLSNRELLDLQVLFNLVWFGYGAKHDHPEIEEWLRKGSGFSEEDKAGVMALQLSVLKELIPNYRTLAENGQIEISSSPYYHPILPLLISSSIGSRPRPGIALPEEFSWPNDAKEQVLMALDRHEKLLGIRPRGMWPSEGSVCPELMDILAAAGLDWTATDQGILDESIGGAGNMTHPWQVTTGHGDLRIIFRQRALSDRIGFLYSRYNGTEAAKDLLSGIEATAGVGSGSHPPIIPIILDGENPWESYPDGGYLFLRSFFERLDNHPHLETQSIWEGIRDLPASPIHSLASGSWINHDFNIWIGHPEDNAGWNYLSRTRKFLSDAEASGKHSHETLLQAKMEMFASEGSDWFWWYGDDFQSLQAYEFDRLFRTHQQNVYKILGEDIPVYLTEPIRSREHDFAINLPTDFISPTIDGRVTHFYEWTGAGSFDPQKTQGSMFLSGAPIRKIFYGFDQINFYLRVEFDPEILSGNIDQMALVVRIHNNVEFEWKLPLLASPLDVPARVGQSAPMLWACQKMGEGALSLAAAKFSPGERLHLICELWDGERLLDQCPRGRSVPIHVPDDQFDQSIWRV</sequence>
<dbReference type="InterPro" id="IPR052046">
    <property type="entry name" value="GH57_Enzymes"/>
</dbReference>
<gene>
    <name evidence="5" type="ordered locus">LFE_2204</name>
</gene>
<keyword evidence="2 3" id="KW-0119">Carbohydrate metabolism</keyword>
<dbReference type="eggNOG" id="COG1449">
    <property type="taxonomic scope" value="Bacteria"/>
</dbReference>
<dbReference type="InterPro" id="IPR004300">
    <property type="entry name" value="Glyco_hydro_57_N"/>
</dbReference>
<dbReference type="PANTHER" id="PTHR36306:SF1">
    <property type="entry name" value="ALPHA-AMYLASE-RELATED"/>
    <property type="match status" value="1"/>
</dbReference>
<accession>I0IRH8</accession>
<feature type="domain" description="Glycoside hydrolase family 57 N-terminal" evidence="4">
    <location>
        <begin position="7"/>
        <end position="420"/>
    </location>
</feature>
<dbReference type="GO" id="GO:0005975">
    <property type="term" value="P:carbohydrate metabolic process"/>
    <property type="evidence" value="ECO:0007669"/>
    <property type="project" value="InterPro"/>
</dbReference>
<dbReference type="AlphaFoldDB" id="I0IRH8"/>
<dbReference type="CDD" id="cd10796">
    <property type="entry name" value="GH57N_APU"/>
    <property type="match status" value="1"/>
</dbReference>
<dbReference type="GO" id="GO:0016787">
    <property type="term" value="F:hydrolase activity"/>
    <property type="evidence" value="ECO:0007669"/>
    <property type="project" value="UniProtKB-KW"/>
</dbReference>
<dbReference type="Pfam" id="PF03065">
    <property type="entry name" value="Glyco_hydro_57"/>
    <property type="match status" value="1"/>
</dbReference>
<keyword evidence="5" id="KW-0378">Hydrolase</keyword>
<proteinExistence type="inferred from homology"/>
<evidence type="ECO:0000256" key="2">
    <source>
        <dbReference type="ARBA" id="ARBA00023277"/>
    </source>
</evidence>
<evidence type="ECO:0000259" key="4">
    <source>
        <dbReference type="Pfam" id="PF03065"/>
    </source>
</evidence>
<dbReference type="Gene3D" id="3.20.110.10">
    <property type="entry name" value="Glycoside hydrolase 38, N terminal domain"/>
    <property type="match status" value="1"/>
</dbReference>
<dbReference type="Proteomes" id="UP000007382">
    <property type="component" value="Chromosome"/>
</dbReference>
<organism evidence="5 6">
    <name type="scientific">Leptospirillum ferrooxidans (strain C2-3)</name>
    <dbReference type="NCBI Taxonomy" id="1162668"/>
    <lineage>
        <taxon>Bacteria</taxon>
        <taxon>Pseudomonadati</taxon>
        <taxon>Nitrospirota</taxon>
        <taxon>Nitrospiria</taxon>
        <taxon>Nitrospirales</taxon>
        <taxon>Nitrospiraceae</taxon>
        <taxon>Leptospirillum</taxon>
    </lineage>
</organism>
<evidence type="ECO:0000313" key="5">
    <source>
        <dbReference type="EMBL" id="BAM07877.1"/>
    </source>
</evidence>
<dbReference type="STRING" id="1162668.LFE_2204"/>
<name>I0IRH8_LEPFC</name>
<dbReference type="HOGENOM" id="CLU_005603_1_0_0"/>
<dbReference type="KEGG" id="lfc:LFE_2204"/>
<dbReference type="EMBL" id="AP012342">
    <property type="protein sequence ID" value="BAM07877.1"/>
    <property type="molecule type" value="Genomic_DNA"/>
</dbReference>
<reference evidence="5 6" key="1">
    <citation type="journal article" date="2012" name="J. Bacteriol.">
        <title>Complete Genome Sequence of Leptospirillum ferrooxidans Strain C2-3, Isolated from a Fresh Volcanic Ash Deposit on the Island of Miyake, Japan.</title>
        <authorList>
            <person name="Fujimura R."/>
            <person name="Sato Y."/>
            <person name="Nishizawa T."/>
            <person name="Oshima K."/>
            <person name="Kim S.-W."/>
            <person name="Hattori M."/>
            <person name="Kamijo T."/>
            <person name="Ohta H."/>
        </authorList>
    </citation>
    <scope>NUCLEOTIDE SEQUENCE [LARGE SCALE GENOMIC DNA]</scope>
    <source>
        <strain evidence="5 6">C2-3</strain>
    </source>
</reference>
<dbReference type="PANTHER" id="PTHR36306">
    <property type="entry name" value="ALPHA-AMYLASE-RELATED-RELATED"/>
    <property type="match status" value="1"/>
</dbReference>
<dbReference type="RefSeq" id="WP_014450360.1">
    <property type="nucleotide sequence ID" value="NC_017094.1"/>
</dbReference>